<dbReference type="Pfam" id="PF07690">
    <property type="entry name" value="MFS_1"/>
    <property type="match status" value="1"/>
</dbReference>
<dbReference type="Gene3D" id="1.20.1250.20">
    <property type="entry name" value="MFS general substrate transporter like domains"/>
    <property type="match status" value="1"/>
</dbReference>
<comment type="caution">
    <text evidence="9">The sequence shown here is derived from an EMBL/GenBank/DDBJ whole genome shotgun (WGS) entry which is preliminary data.</text>
</comment>
<dbReference type="InterPro" id="IPR011701">
    <property type="entry name" value="MFS"/>
</dbReference>
<accession>A0ABN2QC16</accession>
<keyword evidence="3 7" id="KW-0812">Transmembrane</keyword>
<dbReference type="Gene3D" id="1.20.1720.10">
    <property type="entry name" value="Multidrug resistance protein D"/>
    <property type="match status" value="1"/>
</dbReference>
<dbReference type="PANTHER" id="PTHR42718">
    <property type="entry name" value="MAJOR FACILITATOR SUPERFAMILY MULTIDRUG TRANSPORTER MFSC"/>
    <property type="match status" value="1"/>
</dbReference>
<evidence type="ECO:0000256" key="5">
    <source>
        <dbReference type="ARBA" id="ARBA00023136"/>
    </source>
</evidence>
<gene>
    <name evidence="9" type="ORF">GCM10009754_15230</name>
</gene>
<sequence>MLSSCGIVAALMQTLVMPLLPALPKLLHTTATSASWVLTATLLAGAVCTPISGRLGDMYGKRRVMLCSLLLLVIGAVLSALTDSLGAMVAGRALQGCAMGAIPLGISIMRDTLPAHRLGSAMAFMSATLGVGGAIGLPLSAVLAQNADWHLLFWIAGALGVLSMAAIRFAVPESPVRAGGKFDFAGTAGLVLGLCCLLLAVSKGGDWGWTSGLTTGLLAGALLVLGGWVALEYRVRGPLVDLRVSTRKPVLLTNLTTIMVGFAMYAQALILPQLLQAPLATGYGLGQSLVLAGLWMAPSGLVMIVLSPVSARISAAHGPKTSLMLGIAVIAAGYGGAVFLMDEVWEIVLVSVVVNSGVALAYAAMPALIMRAVPVTETGAANGLNALMRSLGTAFSSAVISAVLATLAITFGGVALPSRDGFTIAFLIAAGIALAGLAVASAIPSATPGDPARAEPGARRRVRHIAAPREHAEPAEQRR</sequence>
<proteinExistence type="predicted"/>
<evidence type="ECO:0000256" key="2">
    <source>
        <dbReference type="ARBA" id="ARBA00022448"/>
    </source>
</evidence>
<feature type="compositionally biased region" description="Basic and acidic residues" evidence="6">
    <location>
        <begin position="467"/>
        <end position="479"/>
    </location>
</feature>
<keyword evidence="10" id="KW-1185">Reference proteome</keyword>
<evidence type="ECO:0000256" key="4">
    <source>
        <dbReference type="ARBA" id="ARBA00022989"/>
    </source>
</evidence>
<dbReference type="SUPFAM" id="SSF103473">
    <property type="entry name" value="MFS general substrate transporter"/>
    <property type="match status" value="1"/>
</dbReference>
<evidence type="ECO:0000313" key="9">
    <source>
        <dbReference type="EMBL" id="GAA1947958.1"/>
    </source>
</evidence>
<feature type="transmembrane region" description="Helical" evidence="7">
    <location>
        <begin position="290"/>
        <end position="311"/>
    </location>
</feature>
<reference evidence="9 10" key="1">
    <citation type="journal article" date="2019" name="Int. J. Syst. Evol. Microbiol.">
        <title>The Global Catalogue of Microorganisms (GCM) 10K type strain sequencing project: providing services to taxonomists for standard genome sequencing and annotation.</title>
        <authorList>
            <consortium name="The Broad Institute Genomics Platform"/>
            <consortium name="The Broad Institute Genome Sequencing Center for Infectious Disease"/>
            <person name="Wu L."/>
            <person name="Ma J."/>
        </authorList>
    </citation>
    <scope>NUCLEOTIDE SEQUENCE [LARGE SCALE GENOMIC DNA]</scope>
    <source>
        <strain evidence="9 10">JCM 14545</strain>
    </source>
</reference>
<dbReference type="Proteomes" id="UP001501116">
    <property type="component" value="Unassembled WGS sequence"/>
</dbReference>
<keyword evidence="2" id="KW-0813">Transport</keyword>
<name>A0ABN2QC16_9PSEU</name>
<feature type="transmembrane region" description="Helical" evidence="7">
    <location>
        <begin position="182"/>
        <end position="201"/>
    </location>
</feature>
<dbReference type="CDD" id="cd17504">
    <property type="entry name" value="MFS_MMR_MDR_like"/>
    <property type="match status" value="1"/>
</dbReference>
<keyword evidence="4 7" id="KW-1133">Transmembrane helix</keyword>
<feature type="transmembrane region" description="Helical" evidence="7">
    <location>
        <begin position="118"/>
        <end position="139"/>
    </location>
</feature>
<evidence type="ECO:0000256" key="1">
    <source>
        <dbReference type="ARBA" id="ARBA00004651"/>
    </source>
</evidence>
<dbReference type="InterPro" id="IPR020846">
    <property type="entry name" value="MFS_dom"/>
</dbReference>
<feature type="transmembrane region" description="Helical" evidence="7">
    <location>
        <begin position="207"/>
        <end position="231"/>
    </location>
</feature>
<evidence type="ECO:0000256" key="6">
    <source>
        <dbReference type="SAM" id="MobiDB-lite"/>
    </source>
</evidence>
<feature type="transmembrane region" description="Helical" evidence="7">
    <location>
        <begin position="64"/>
        <end position="81"/>
    </location>
</feature>
<feature type="region of interest" description="Disordered" evidence="6">
    <location>
        <begin position="445"/>
        <end position="479"/>
    </location>
</feature>
<keyword evidence="5 7" id="KW-0472">Membrane</keyword>
<feature type="domain" description="Major facilitator superfamily (MFS) profile" evidence="8">
    <location>
        <begin position="1"/>
        <end position="448"/>
    </location>
</feature>
<evidence type="ECO:0000256" key="3">
    <source>
        <dbReference type="ARBA" id="ARBA00022692"/>
    </source>
</evidence>
<feature type="transmembrane region" description="Helical" evidence="7">
    <location>
        <begin position="391"/>
        <end position="416"/>
    </location>
</feature>
<protein>
    <submittedName>
        <fullName evidence="9">MFS transporter</fullName>
    </submittedName>
</protein>
<feature type="transmembrane region" description="Helical" evidence="7">
    <location>
        <begin position="34"/>
        <end position="52"/>
    </location>
</feature>
<dbReference type="EMBL" id="BAAANN010000005">
    <property type="protein sequence ID" value="GAA1947958.1"/>
    <property type="molecule type" value="Genomic_DNA"/>
</dbReference>
<evidence type="ECO:0000256" key="7">
    <source>
        <dbReference type="SAM" id="Phobius"/>
    </source>
</evidence>
<dbReference type="InterPro" id="IPR036259">
    <property type="entry name" value="MFS_trans_sf"/>
</dbReference>
<feature type="transmembrane region" description="Helical" evidence="7">
    <location>
        <begin position="323"/>
        <end position="341"/>
    </location>
</feature>
<comment type="subcellular location">
    <subcellularLocation>
        <location evidence="1">Cell membrane</location>
        <topology evidence="1">Multi-pass membrane protein</topology>
    </subcellularLocation>
</comment>
<organism evidence="9 10">
    <name type="scientific">Amycolatopsis minnesotensis</name>
    <dbReference type="NCBI Taxonomy" id="337894"/>
    <lineage>
        <taxon>Bacteria</taxon>
        <taxon>Bacillati</taxon>
        <taxon>Actinomycetota</taxon>
        <taxon>Actinomycetes</taxon>
        <taxon>Pseudonocardiales</taxon>
        <taxon>Pseudonocardiaceae</taxon>
        <taxon>Amycolatopsis</taxon>
    </lineage>
</organism>
<feature type="transmembrane region" description="Helical" evidence="7">
    <location>
        <begin position="251"/>
        <end position="270"/>
    </location>
</feature>
<feature type="transmembrane region" description="Helical" evidence="7">
    <location>
        <begin position="422"/>
        <end position="443"/>
    </location>
</feature>
<dbReference type="PANTHER" id="PTHR42718:SF9">
    <property type="entry name" value="MAJOR FACILITATOR SUPERFAMILY MULTIDRUG TRANSPORTER MFSC"/>
    <property type="match status" value="1"/>
</dbReference>
<evidence type="ECO:0000259" key="8">
    <source>
        <dbReference type="PROSITE" id="PS50850"/>
    </source>
</evidence>
<evidence type="ECO:0000313" key="10">
    <source>
        <dbReference type="Proteomes" id="UP001501116"/>
    </source>
</evidence>
<feature type="transmembrane region" description="Helical" evidence="7">
    <location>
        <begin position="347"/>
        <end position="370"/>
    </location>
</feature>
<dbReference type="PROSITE" id="PS50850">
    <property type="entry name" value="MFS"/>
    <property type="match status" value="1"/>
</dbReference>
<feature type="transmembrane region" description="Helical" evidence="7">
    <location>
        <begin position="151"/>
        <end position="170"/>
    </location>
</feature>